<dbReference type="Proteomes" id="UP000228934">
    <property type="component" value="Unassembled WGS sequence"/>
</dbReference>
<dbReference type="GO" id="GO:0005254">
    <property type="term" value="F:chloride channel activity"/>
    <property type="evidence" value="ECO:0007669"/>
    <property type="project" value="UniProtKB-KW"/>
</dbReference>
<dbReference type="GO" id="GO:0005230">
    <property type="term" value="F:extracellular ligand-gated monoatomic ion channel activity"/>
    <property type="evidence" value="ECO:0007669"/>
    <property type="project" value="InterPro"/>
</dbReference>
<dbReference type="InterPro" id="IPR006028">
    <property type="entry name" value="GABAA/Glycine_rcpt"/>
</dbReference>
<dbReference type="InterPro" id="IPR006029">
    <property type="entry name" value="Neurotrans-gated_channel_TM"/>
</dbReference>
<keyword evidence="11" id="KW-0868">Chloride</keyword>
<proteinExistence type="predicted"/>
<keyword evidence="3" id="KW-0813">Transport</keyword>
<keyword evidence="6" id="KW-0732">Signal</keyword>
<name>A0A2G9RS14_AQUCT</name>
<evidence type="ECO:0000256" key="5">
    <source>
        <dbReference type="ARBA" id="ARBA00022692"/>
    </source>
</evidence>
<dbReference type="PRINTS" id="PR00253">
    <property type="entry name" value="GABAARECEPTR"/>
</dbReference>
<evidence type="ECO:0000256" key="4">
    <source>
        <dbReference type="ARBA" id="ARBA00022475"/>
    </source>
</evidence>
<gene>
    <name evidence="16" type="ORF">AB205_0137170</name>
</gene>
<dbReference type="PANTHER" id="PTHR18945">
    <property type="entry name" value="NEUROTRANSMITTER GATED ION CHANNEL"/>
    <property type="match status" value="1"/>
</dbReference>
<protein>
    <submittedName>
        <fullName evidence="16">Uncharacterized protein</fullName>
    </submittedName>
</protein>
<keyword evidence="17" id="KW-1185">Reference proteome</keyword>
<sequence>MDFSRFPLDTQTCTLELESYAYTDEDLMLYWKNGNESLKTDEKISLSQFLIQKFHTTSRLAFYSSTGWYNRLYINFTLRRHIFFFLLQTYFPATLMVMLSWVSFWIDRRAVPARVSLGTANQSSLSPFQFPCTCGMSHTKTMMLDGMYGDPDTNSLAGYTKTQIATEDVEKQDKMVVHLTLSPNSSTARKKARKGHVGLRLMQNTHAIDTYSRMIFPGSFIFFNLIYWSVFC</sequence>
<evidence type="ECO:0000313" key="16">
    <source>
        <dbReference type="EMBL" id="PIO30657.1"/>
    </source>
</evidence>
<dbReference type="GO" id="GO:0004888">
    <property type="term" value="F:transmembrane signaling receptor activity"/>
    <property type="evidence" value="ECO:0007669"/>
    <property type="project" value="InterPro"/>
</dbReference>
<accession>A0A2G9RS14</accession>
<dbReference type="AlphaFoldDB" id="A0A2G9RS14"/>
<dbReference type="FunFam" id="2.70.170.10:FF:000074">
    <property type="entry name" value="Uncharacterized protein"/>
    <property type="match status" value="1"/>
</dbReference>
<dbReference type="GO" id="GO:0034707">
    <property type="term" value="C:chloride channel complex"/>
    <property type="evidence" value="ECO:0007669"/>
    <property type="project" value="UniProtKB-KW"/>
</dbReference>
<keyword evidence="9 13" id="KW-0472">Membrane</keyword>
<evidence type="ECO:0000256" key="12">
    <source>
        <dbReference type="ARBA" id="ARBA00023303"/>
    </source>
</evidence>
<evidence type="ECO:0000256" key="3">
    <source>
        <dbReference type="ARBA" id="ARBA00022448"/>
    </source>
</evidence>
<evidence type="ECO:0000256" key="6">
    <source>
        <dbReference type="ARBA" id="ARBA00022729"/>
    </source>
</evidence>
<organism evidence="16 17">
    <name type="scientific">Aquarana catesbeiana</name>
    <name type="common">American bullfrog</name>
    <name type="synonym">Rana catesbeiana</name>
    <dbReference type="NCBI Taxonomy" id="8400"/>
    <lineage>
        <taxon>Eukaryota</taxon>
        <taxon>Metazoa</taxon>
        <taxon>Chordata</taxon>
        <taxon>Craniata</taxon>
        <taxon>Vertebrata</taxon>
        <taxon>Euteleostomi</taxon>
        <taxon>Amphibia</taxon>
        <taxon>Batrachia</taxon>
        <taxon>Anura</taxon>
        <taxon>Neobatrachia</taxon>
        <taxon>Ranoidea</taxon>
        <taxon>Ranidae</taxon>
        <taxon>Aquarana</taxon>
    </lineage>
</organism>
<dbReference type="SUPFAM" id="SSF90112">
    <property type="entry name" value="Neurotransmitter-gated ion-channel transmembrane pore"/>
    <property type="match status" value="1"/>
</dbReference>
<keyword evidence="5 13" id="KW-0812">Transmembrane</keyword>
<dbReference type="InterPro" id="IPR036719">
    <property type="entry name" value="Neuro-gated_channel_TM_sf"/>
</dbReference>
<evidence type="ECO:0000259" key="15">
    <source>
        <dbReference type="Pfam" id="PF02932"/>
    </source>
</evidence>
<evidence type="ECO:0000313" key="17">
    <source>
        <dbReference type="Proteomes" id="UP000228934"/>
    </source>
</evidence>
<keyword evidence="10" id="KW-0869">Chloride channel</keyword>
<keyword evidence="4" id="KW-1003">Cell membrane</keyword>
<evidence type="ECO:0000259" key="14">
    <source>
        <dbReference type="Pfam" id="PF02931"/>
    </source>
</evidence>
<dbReference type="OrthoDB" id="442503at2759"/>
<dbReference type="InterPro" id="IPR006201">
    <property type="entry name" value="Neur_channel"/>
</dbReference>
<feature type="transmembrane region" description="Helical" evidence="13">
    <location>
        <begin position="210"/>
        <end position="230"/>
    </location>
</feature>
<dbReference type="InterPro" id="IPR006202">
    <property type="entry name" value="Neur_chan_lig-bd"/>
</dbReference>
<keyword evidence="8" id="KW-0406">Ion transport</keyword>
<evidence type="ECO:0000256" key="13">
    <source>
        <dbReference type="SAM" id="Phobius"/>
    </source>
</evidence>
<dbReference type="EMBL" id="KV936099">
    <property type="protein sequence ID" value="PIO30657.1"/>
    <property type="molecule type" value="Genomic_DNA"/>
</dbReference>
<dbReference type="InterPro" id="IPR036734">
    <property type="entry name" value="Neur_chan_lig-bd_sf"/>
</dbReference>
<evidence type="ECO:0000256" key="9">
    <source>
        <dbReference type="ARBA" id="ARBA00023136"/>
    </source>
</evidence>
<dbReference type="Gene3D" id="2.70.170.10">
    <property type="entry name" value="Neurotransmitter-gated ion-channel ligand-binding domain"/>
    <property type="match status" value="1"/>
</dbReference>
<feature type="domain" description="Neurotransmitter-gated ion-channel transmembrane" evidence="15">
    <location>
        <begin position="89"/>
        <end position="119"/>
    </location>
</feature>
<dbReference type="Pfam" id="PF02932">
    <property type="entry name" value="Neur_chan_memb"/>
    <property type="match status" value="1"/>
</dbReference>
<dbReference type="GO" id="GO:0005886">
    <property type="term" value="C:plasma membrane"/>
    <property type="evidence" value="ECO:0007669"/>
    <property type="project" value="UniProtKB-SubCell"/>
</dbReference>
<keyword evidence="12" id="KW-0407">Ion channel</keyword>
<dbReference type="Gene3D" id="1.20.58.390">
    <property type="entry name" value="Neurotransmitter-gated ion-channel transmembrane domain"/>
    <property type="match status" value="2"/>
</dbReference>
<evidence type="ECO:0000256" key="2">
    <source>
        <dbReference type="ARBA" id="ARBA00004236"/>
    </source>
</evidence>
<comment type="subcellular location">
    <subcellularLocation>
        <location evidence="2">Cell membrane</location>
    </subcellularLocation>
    <subcellularLocation>
        <location evidence="1">Membrane</location>
        <topology evidence="1">Multi-pass membrane protein</topology>
    </subcellularLocation>
</comment>
<evidence type="ECO:0000256" key="11">
    <source>
        <dbReference type="ARBA" id="ARBA00023214"/>
    </source>
</evidence>
<keyword evidence="7 13" id="KW-1133">Transmembrane helix</keyword>
<dbReference type="SUPFAM" id="SSF63712">
    <property type="entry name" value="Nicotinic receptor ligand binding domain-like"/>
    <property type="match status" value="1"/>
</dbReference>
<feature type="transmembrane region" description="Helical" evidence="13">
    <location>
        <begin position="82"/>
        <end position="106"/>
    </location>
</feature>
<reference evidence="17" key="1">
    <citation type="journal article" date="2017" name="Nat. Commun.">
        <title>The North American bullfrog draft genome provides insight into hormonal regulation of long noncoding RNA.</title>
        <authorList>
            <person name="Hammond S.A."/>
            <person name="Warren R.L."/>
            <person name="Vandervalk B.P."/>
            <person name="Kucuk E."/>
            <person name="Khan H."/>
            <person name="Gibb E.A."/>
            <person name="Pandoh P."/>
            <person name="Kirk H."/>
            <person name="Zhao Y."/>
            <person name="Jones M."/>
            <person name="Mungall A.J."/>
            <person name="Coope R."/>
            <person name="Pleasance S."/>
            <person name="Moore R.A."/>
            <person name="Holt R.A."/>
            <person name="Round J.M."/>
            <person name="Ohora S."/>
            <person name="Walle B.V."/>
            <person name="Veldhoen N."/>
            <person name="Helbing C.C."/>
            <person name="Birol I."/>
        </authorList>
    </citation>
    <scope>NUCLEOTIDE SEQUENCE [LARGE SCALE GENOMIC DNA]</scope>
</reference>
<evidence type="ECO:0000256" key="10">
    <source>
        <dbReference type="ARBA" id="ARBA00023173"/>
    </source>
</evidence>
<evidence type="ECO:0000256" key="1">
    <source>
        <dbReference type="ARBA" id="ARBA00004141"/>
    </source>
</evidence>
<evidence type="ECO:0000256" key="8">
    <source>
        <dbReference type="ARBA" id="ARBA00023065"/>
    </source>
</evidence>
<dbReference type="InterPro" id="IPR038050">
    <property type="entry name" value="Neuro_actylchol_rec"/>
</dbReference>
<evidence type="ECO:0000256" key="7">
    <source>
        <dbReference type="ARBA" id="ARBA00022989"/>
    </source>
</evidence>
<dbReference type="Pfam" id="PF02931">
    <property type="entry name" value="Neur_chan_LBD"/>
    <property type="match status" value="1"/>
</dbReference>
<feature type="domain" description="Neurotransmitter-gated ion-channel ligand-binding" evidence="14">
    <location>
        <begin position="1"/>
        <end position="81"/>
    </location>
</feature>